<comment type="caution">
    <text evidence="2">The sequence shown here is derived from an EMBL/GenBank/DDBJ whole genome shotgun (WGS) entry which is preliminary data.</text>
</comment>
<evidence type="ECO:0000313" key="2">
    <source>
        <dbReference type="EMBL" id="NVN31264.1"/>
    </source>
</evidence>
<organism evidence="2 4">
    <name type="scientific">Endobacter medicaginis</name>
    <dbReference type="NCBI Taxonomy" id="1181271"/>
    <lineage>
        <taxon>Bacteria</taxon>
        <taxon>Pseudomonadati</taxon>
        <taxon>Pseudomonadota</taxon>
        <taxon>Alphaproteobacteria</taxon>
        <taxon>Acetobacterales</taxon>
        <taxon>Acetobacteraceae</taxon>
        <taxon>Endobacter</taxon>
    </lineage>
</organism>
<dbReference type="Proteomes" id="UP000557688">
    <property type="component" value="Unassembled WGS sequence"/>
</dbReference>
<dbReference type="EMBL" id="JABXXQ010000326">
    <property type="protein sequence ID" value="NVN31264.1"/>
    <property type="molecule type" value="Genomic_DNA"/>
</dbReference>
<reference evidence="1 3" key="2">
    <citation type="submission" date="2020-08" db="EMBL/GenBank/DDBJ databases">
        <title>Genomic Encyclopedia of Type Strains, Phase III (KMG-III): the genomes of soil and plant-associated and newly described type strains.</title>
        <authorList>
            <person name="Whitman W."/>
        </authorList>
    </citation>
    <scope>NUCLEOTIDE SEQUENCE [LARGE SCALE GENOMIC DNA]</scope>
    <source>
        <strain evidence="1 3">CECT 8088</strain>
    </source>
</reference>
<dbReference type="AlphaFoldDB" id="A0A850NQT5"/>
<evidence type="ECO:0000313" key="3">
    <source>
        <dbReference type="Proteomes" id="UP000557688"/>
    </source>
</evidence>
<reference evidence="2 4" key="1">
    <citation type="submission" date="2020-06" db="EMBL/GenBank/DDBJ databases">
        <title>Description of novel acetic acid bacteria.</title>
        <authorList>
            <person name="Sombolestani A."/>
        </authorList>
    </citation>
    <scope>NUCLEOTIDE SEQUENCE [LARGE SCALE GENOMIC DNA]</scope>
    <source>
        <strain evidence="2 4">LMG 26838</strain>
    </source>
</reference>
<keyword evidence="3" id="KW-1185">Reference proteome</keyword>
<gene>
    <name evidence="1" type="ORF">FHR90_002978</name>
    <name evidence="2" type="ORF">HUK83_13085</name>
</gene>
<sequence length="45" mass="4995">MWLLVISKAEDDSDRAMAAGLQIDIEEVMLFTCGSIGSWLFSICQ</sequence>
<dbReference type="EMBL" id="JACHXV010000018">
    <property type="protein sequence ID" value="MBB3175129.1"/>
    <property type="molecule type" value="Genomic_DNA"/>
</dbReference>
<accession>A0A850NQT5</accession>
<proteinExistence type="predicted"/>
<evidence type="ECO:0000313" key="4">
    <source>
        <dbReference type="Proteomes" id="UP000565205"/>
    </source>
</evidence>
<dbReference type="Proteomes" id="UP000565205">
    <property type="component" value="Unassembled WGS sequence"/>
</dbReference>
<dbReference type="RefSeq" id="WP_176625466.1">
    <property type="nucleotide sequence ID" value="NZ_JABXXQ010000326.1"/>
</dbReference>
<name>A0A850NQT5_9PROT</name>
<evidence type="ECO:0000313" key="1">
    <source>
        <dbReference type="EMBL" id="MBB3175129.1"/>
    </source>
</evidence>
<protein>
    <submittedName>
        <fullName evidence="2">Uncharacterized protein</fullName>
    </submittedName>
</protein>